<keyword evidence="2" id="KW-0539">Nucleus</keyword>
<dbReference type="OrthoDB" id="6109at2759"/>
<dbReference type="Pfam" id="PF23726">
    <property type="entry name" value="Beta-prop_RSE1_2nd"/>
    <property type="match status" value="1"/>
</dbReference>
<dbReference type="GeneID" id="108683397"/>
<dbReference type="RefSeq" id="XP_047737971.1">
    <property type="nucleotide sequence ID" value="XM_047882015.1"/>
</dbReference>
<evidence type="ECO:0000256" key="2">
    <source>
        <dbReference type="ARBA" id="ARBA00023242"/>
    </source>
</evidence>
<evidence type="ECO:0000313" key="7">
    <source>
        <dbReference type="RefSeq" id="XP_047737971.1"/>
    </source>
</evidence>
<protein>
    <submittedName>
        <fullName evidence="7">Cleavage and polyadenylation specificity factor subunit 1</fullName>
    </submittedName>
</protein>
<dbReference type="OMA" id="PMTKFKL"/>
<dbReference type="InterPro" id="IPR050358">
    <property type="entry name" value="RSE1/DDB1/CFT1"/>
</dbReference>
<name>A0A979FLR0_HYAAZ</name>
<feature type="domain" description="RSE1/DDB1/CPSF1 C-terminal" evidence="3">
    <location>
        <begin position="1046"/>
        <end position="1384"/>
    </location>
</feature>
<evidence type="ECO:0000259" key="4">
    <source>
        <dbReference type="Pfam" id="PF10433"/>
    </source>
</evidence>
<organism evidence="6 7">
    <name type="scientific">Hyalella azteca</name>
    <name type="common">Amphipod</name>
    <dbReference type="NCBI Taxonomy" id="294128"/>
    <lineage>
        <taxon>Eukaryota</taxon>
        <taxon>Metazoa</taxon>
        <taxon>Ecdysozoa</taxon>
        <taxon>Arthropoda</taxon>
        <taxon>Crustacea</taxon>
        <taxon>Multicrustacea</taxon>
        <taxon>Malacostraca</taxon>
        <taxon>Eumalacostraca</taxon>
        <taxon>Peracarida</taxon>
        <taxon>Amphipoda</taxon>
        <taxon>Senticaudata</taxon>
        <taxon>Talitrida</taxon>
        <taxon>Talitroidea</taxon>
        <taxon>Hyalellidae</taxon>
        <taxon>Hyalella</taxon>
    </lineage>
</organism>
<feature type="domain" description="RSE1/DDB1/CPSF1 second beta-propeller" evidence="5">
    <location>
        <begin position="522"/>
        <end position="973"/>
    </location>
</feature>
<accession>A0A979FLR0</accession>
<dbReference type="CTD" id="29894"/>
<dbReference type="FunFam" id="2.130.10.10:FF:000100">
    <property type="entry name" value="Cleavage and polyadenylation specificity factor subunit 1"/>
    <property type="match status" value="1"/>
</dbReference>
<dbReference type="KEGG" id="hazt:108683397"/>
<gene>
    <name evidence="7" type="primary">LOC108683397</name>
</gene>
<feature type="domain" description="RSE1/DDB1/CPSF1 first beta-propeller" evidence="4">
    <location>
        <begin position="14"/>
        <end position="410"/>
    </location>
</feature>
<dbReference type="InterPro" id="IPR018846">
    <property type="entry name" value="Beta-prop_RSE1/DDB1/CPSF1_1st"/>
</dbReference>
<sequence>MYTLCTTTHQATGVEHSLYCNFFSQSEKSLILTCSNVLKVYRLVPELPVRQTNRSDDDEEPPKVKLECMATYVLHDSVASMASVKLNPRHDSLFLAFKDARLSVVEYDHHMHDLKTTSLHYFETQELKGGFHYNHALPLVRVDPDTRCAAMLIYARKIVVLPFRRDLATDTVDYNNPLHRGPIMQSYIIDPKEFDTPSIDNILDIQFLHGYYDPTLMVLYEPIKTFPGRVAVRQDTCAVAALSLNLRQRLHPVIWHLTGLPHDCSSLLPVPKPIGGILLFAHNSLTYLTQSVPPYGISLNAMADKNTNFPLRKQEGVTITLDNCRAAFLTEDRIVVSLKGGELYVVTLGADSMRAVRSFHFDKAASSVLTCCLSVCEDQYLFLGSRLGNSLLLRYQQEAIGNDVLGSDAQQRTRNLQQPPSKRKKMDTLGDWIASDVDAIEDVDILEVYGPEDTTTVQLSSYTFEVMDSLLNIGPCGDMGVGEPAFLSEEYDCSVDPCVEIVTTSGHGKNGALSVLQRAIKPQVLTTFELPGVNKMWTVFGSANADGGRRKAIDPATTDHSYLILARDASPLILQTQEEISELEDSGFDVTQPTIFAANIGNYRYIVQVREFGVKLLDGAEELQDVQGLSESALVCATIADPHLVVLAEDGTVAVLTLHTRPHPRLVVTKSASAKRLQLQTLSAYCDVSGLFTTNFPDEGVPHQKIVKTEAELKKELDDEDEMLYGNAMASVFDPPTSFQAEQQKQKNKWWQKFQKEHRPTYWVVGIRANGVLEIYSLPDMRLCFAVKDFPYAHRVLVDCSQGDPAVDFAYAEEEEGDDIKSLPTVHELLLVGMGHRKLRPVLFARIGEDVVVYEAYLFSEDLDVMQLKLRFRKVDSHRMILRLPKGPHTFANQIGLVDRRNFFTAFSNVSVYNGVFISGPFPHWVLLTVRGEFRFHPMSLDGGVKCFAPFRNVNCQNGFLYFNDKDFLRICLLPTILSYDAEWPVRKVPLRCSAHYIVHHIETKTYCVVTSIEQPTNKIWKFNGDDKEEVTEEREERFVQVKAPKFSLQLFSPVNWQMIPNTDYELDLWEHVTACKNVMLAYEGDRSGLRGYICVATIYTYGEDITCRGRILLFDVIDVVPEPGQPLTKNKLKLLYDQEQKGPVTNIAHCCGNLVTAIGQKMYIWTLRNNQDLVGIAFIDTGIYIHRLVPLKTLILAADVCKSISILRFEQQNRTISLVSKDLKLMQVYNTDYMVDGNKLAFVVSDSDKNLIVLKYSPENRESCGGTRLIRKGDFNLGQHVNTFFRIKCRIADTSKALEETPTPHRHVTVMATLDGALAYLLPVSERFYKRFSALYTVLMHHLPHLCSGLNPKACRAFRTRHKILYNPVRGILDGNVLFQYLHLPLPEKREVAKKAGANVDELINELREVDRSTALF</sequence>
<evidence type="ECO:0000259" key="3">
    <source>
        <dbReference type="Pfam" id="PF03178"/>
    </source>
</evidence>
<proteinExistence type="predicted"/>
<dbReference type="PANTHER" id="PTHR10644">
    <property type="entry name" value="DNA REPAIR/RNA PROCESSING CPSF FAMILY"/>
    <property type="match status" value="1"/>
</dbReference>
<dbReference type="InterPro" id="IPR004871">
    <property type="entry name" value="RSE1/DDB1/CPSF1_C"/>
</dbReference>
<dbReference type="Gene3D" id="2.130.10.10">
    <property type="entry name" value="YVTN repeat-like/Quinoprotein amine dehydrogenase"/>
    <property type="match status" value="2"/>
</dbReference>
<evidence type="ECO:0000259" key="5">
    <source>
        <dbReference type="Pfam" id="PF23726"/>
    </source>
</evidence>
<dbReference type="GO" id="GO:0003676">
    <property type="term" value="F:nucleic acid binding"/>
    <property type="evidence" value="ECO:0007669"/>
    <property type="project" value="InterPro"/>
</dbReference>
<evidence type="ECO:0000256" key="1">
    <source>
        <dbReference type="ARBA" id="ARBA00004123"/>
    </source>
</evidence>
<dbReference type="Pfam" id="PF10433">
    <property type="entry name" value="Beta-prop_RSE1_1st"/>
    <property type="match status" value="1"/>
</dbReference>
<keyword evidence="6" id="KW-1185">Reference proteome</keyword>
<comment type="subcellular location">
    <subcellularLocation>
        <location evidence="1">Nucleus</location>
    </subcellularLocation>
</comment>
<reference evidence="7" key="1">
    <citation type="submission" date="2025-08" db="UniProtKB">
        <authorList>
            <consortium name="RefSeq"/>
        </authorList>
    </citation>
    <scope>IDENTIFICATION</scope>
    <source>
        <tissue evidence="7">Whole organism</tissue>
    </source>
</reference>
<dbReference type="FunFam" id="2.130.10.10:FF:000118">
    <property type="entry name" value="Cleavage and polyadenylation specificity factor subunit 1"/>
    <property type="match status" value="1"/>
</dbReference>
<evidence type="ECO:0000313" key="6">
    <source>
        <dbReference type="Proteomes" id="UP000694843"/>
    </source>
</evidence>
<dbReference type="GO" id="GO:0005634">
    <property type="term" value="C:nucleus"/>
    <property type="evidence" value="ECO:0007669"/>
    <property type="project" value="UniProtKB-SubCell"/>
</dbReference>
<dbReference type="Pfam" id="PF03178">
    <property type="entry name" value="CPSF_A"/>
    <property type="match status" value="1"/>
</dbReference>
<dbReference type="InterPro" id="IPR015943">
    <property type="entry name" value="WD40/YVTN_repeat-like_dom_sf"/>
</dbReference>
<dbReference type="InterPro" id="IPR058543">
    <property type="entry name" value="Beta-prop_RSE1/DDB1/CPSF1_2nd"/>
</dbReference>
<dbReference type="Proteomes" id="UP000694843">
    <property type="component" value="Unplaced"/>
</dbReference>